<dbReference type="AlphaFoldDB" id="A0A0A2VNU7"/>
<organism evidence="2 3">
    <name type="scientific">Beauveria bassiana D1-5</name>
    <dbReference type="NCBI Taxonomy" id="1245745"/>
    <lineage>
        <taxon>Eukaryota</taxon>
        <taxon>Fungi</taxon>
        <taxon>Dikarya</taxon>
        <taxon>Ascomycota</taxon>
        <taxon>Pezizomycotina</taxon>
        <taxon>Sordariomycetes</taxon>
        <taxon>Hypocreomycetidae</taxon>
        <taxon>Hypocreales</taxon>
        <taxon>Cordycipitaceae</taxon>
        <taxon>Beauveria</taxon>
    </lineage>
</organism>
<protein>
    <recommendedName>
        <fullName evidence="1">F-box domain-containing protein</fullName>
    </recommendedName>
</protein>
<dbReference type="PROSITE" id="PS50181">
    <property type="entry name" value="FBOX"/>
    <property type="match status" value="1"/>
</dbReference>
<reference evidence="2 3" key="1">
    <citation type="submission" date="2012-10" db="EMBL/GenBank/DDBJ databases">
        <title>Genome sequencing and analysis of entomopathogenic fungi Beauveria bassiana D1-5.</title>
        <authorList>
            <person name="Li Q."/>
            <person name="Wang L."/>
            <person name="Zhang Z."/>
            <person name="Wang Q."/>
            <person name="Ren J."/>
            <person name="Wang M."/>
            <person name="Xu W."/>
            <person name="Wang J."/>
            <person name="Lu Y."/>
            <person name="Du Q."/>
            <person name="Sun Z."/>
        </authorList>
    </citation>
    <scope>NUCLEOTIDE SEQUENCE [LARGE SCALE GENOMIC DNA]</scope>
    <source>
        <strain evidence="2 3">D1-5</strain>
    </source>
</reference>
<dbReference type="EMBL" id="ANFO01000638">
    <property type="protein sequence ID" value="KGQ07825.1"/>
    <property type="molecule type" value="Genomic_DNA"/>
</dbReference>
<evidence type="ECO:0000313" key="3">
    <source>
        <dbReference type="Proteomes" id="UP000030106"/>
    </source>
</evidence>
<comment type="caution">
    <text evidence="2">The sequence shown here is derived from an EMBL/GenBank/DDBJ whole genome shotgun (WGS) entry which is preliminary data.</text>
</comment>
<dbReference type="Proteomes" id="UP000030106">
    <property type="component" value="Unassembled WGS sequence"/>
</dbReference>
<dbReference type="HOGENOM" id="CLU_649123_0_0_1"/>
<sequence length="454" mass="52411">MSFSIFQLPQELYDGIVEQLCHRDLIRLSSTCKTYRAHLAPFVFHTIRFGNDQRTSDSALAAAKTHGDHVRRLCFTYWAEPESDIERGEKPPVLKSRALLPASRQLLEGCATSKADEVHLWVRITGMESDFFEKWNDPLCLLSYIEHPIETMDAEKRFRWRAVLNETYQAIAKNTIVRRIYFRDVIALTVTAFNTRRFSELLGRLTSASISIIDPTCCWANNATEIPGYRRFITRMPEIFFRHMHQLKHLMLGVAQCYPLGDREPNGINFPLRPGSLPLLQSLQINHSFVCPELVEFIADHAKTLTCLILVDCVSKYEAAAGGVIPEPSETWALFFSQITAFQPSALVYFSVEYVHKRLVEFCREEGDIFDNSLARRIERTEEAQVSQSLAVDPERKIFAYMGLDSQMTMTTNESVNRAQALRREDYYEYQRLMRLVKENARRVTRGRNQRSTV</sequence>
<name>A0A0A2VNU7_BEABA</name>
<gene>
    <name evidence="2" type="ORF">BBAD15_g6842</name>
</gene>
<evidence type="ECO:0000313" key="2">
    <source>
        <dbReference type="EMBL" id="KGQ07825.1"/>
    </source>
</evidence>
<dbReference type="OrthoDB" id="5410873at2759"/>
<dbReference type="InterPro" id="IPR001810">
    <property type="entry name" value="F-box_dom"/>
</dbReference>
<accession>A0A0A2VNU7</accession>
<feature type="domain" description="F-box" evidence="1">
    <location>
        <begin position="2"/>
        <end position="47"/>
    </location>
</feature>
<proteinExistence type="predicted"/>
<evidence type="ECO:0000259" key="1">
    <source>
        <dbReference type="PROSITE" id="PS50181"/>
    </source>
</evidence>
<dbReference type="Pfam" id="PF00646">
    <property type="entry name" value="F-box"/>
    <property type="match status" value="1"/>
</dbReference>